<name>U4LS45_PYROM</name>
<evidence type="ECO:0000313" key="1">
    <source>
        <dbReference type="EMBL" id="CCX30126.1"/>
    </source>
</evidence>
<evidence type="ECO:0000313" key="2">
    <source>
        <dbReference type="Proteomes" id="UP000018144"/>
    </source>
</evidence>
<gene>
    <name evidence="1" type="ORF">PCON_08228</name>
</gene>
<dbReference type="GO" id="GO:0006511">
    <property type="term" value="P:ubiquitin-dependent protein catabolic process"/>
    <property type="evidence" value="ECO:0007669"/>
    <property type="project" value="InterPro"/>
</dbReference>
<dbReference type="EMBL" id="HF935427">
    <property type="protein sequence ID" value="CCX30126.1"/>
    <property type="molecule type" value="Genomic_DNA"/>
</dbReference>
<keyword evidence="2" id="KW-1185">Reference proteome</keyword>
<dbReference type="InterPro" id="IPR011333">
    <property type="entry name" value="SKP1/BTB/POZ_sf"/>
</dbReference>
<dbReference type="Proteomes" id="UP000018144">
    <property type="component" value="Unassembled WGS sequence"/>
</dbReference>
<proteinExistence type="predicted"/>
<sequence length="271" mass="31678">MGREVGPGIEVLMNYDFITGRQMEPHNVVDIPLEEEIKNGLQFQDDWHNNPWQPDIKYHRCIHRRLAPSLAELDPDMNRLPNFVLTGGKASLKFSGWCRYHTQGYGTSVVKETDLLWDNDDITEFDRDFMDTLEHEVDNDLVFELITATYKLQIRPLNIFVWKVLLNMYKGMPADPALKRFLQYLDLGIETPLDNTDEWLESTISKVILPKLDEQNNGREFIPVSVTIMWDILGVKKEDWPEHRPERDAATRSAVAKIVEMPKYRPRHDEL</sequence>
<dbReference type="AlphaFoldDB" id="U4LS45"/>
<dbReference type="SUPFAM" id="SSF81382">
    <property type="entry name" value="Skp1 dimerisation domain-like"/>
    <property type="match status" value="1"/>
</dbReference>
<reference evidence="1 2" key="1">
    <citation type="journal article" date="2013" name="PLoS Genet.">
        <title>The genome and development-dependent transcriptomes of Pyronema confluens: a window into fungal evolution.</title>
        <authorList>
            <person name="Traeger S."/>
            <person name="Altegoer F."/>
            <person name="Freitag M."/>
            <person name="Gabaldon T."/>
            <person name="Kempken F."/>
            <person name="Kumar A."/>
            <person name="Marcet-Houben M."/>
            <person name="Poggeler S."/>
            <person name="Stajich J.E."/>
            <person name="Nowrousian M."/>
        </authorList>
    </citation>
    <scope>NUCLEOTIDE SEQUENCE [LARGE SCALE GENOMIC DNA]</scope>
    <source>
        <strain evidence="2">CBS 100304</strain>
        <tissue evidence="1">Vegetative mycelium</tissue>
    </source>
</reference>
<organism evidence="1 2">
    <name type="scientific">Pyronema omphalodes (strain CBS 100304)</name>
    <name type="common">Pyronema confluens</name>
    <dbReference type="NCBI Taxonomy" id="1076935"/>
    <lineage>
        <taxon>Eukaryota</taxon>
        <taxon>Fungi</taxon>
        <taxon>Dikarya</taxon>
        <taxon>Ascomycota</taxon>
        <taxon>Pezizomycotina</taxon>
        <taxon>Pezizomycetes</taxon>
        <taxon>Pezizales</taxon>
        <taxon>Pyronemataceae</taxon>
        <taxon>Pyronema</taxon>
    </lineage>
</organism>
<dbReference type="Gene3D" id="3.30.710.10">
    <property type="entry name" value="Potassium Channel Kv1.1, Chain A"/>
    <property type="match status" value="1"/>
</dbReference>
<accession>U4LS45</accession>
<protein>
    <submittedName>
        <fullName evidence="1">Similar to Suppressor of kinetochore protein 1 acc. no. Q9Y709</fullName>
    </submittedName>
</protein>
<dbReference type="InterPro" id="IPR036296">
    <property type="entry name" value="SKP1-like_dim_sf"/>
</dbReference>